<evidence type="ECO:0000313" key="3">
    <source>
        <dbReference type="EMBL" id="KKN69559.1"/>
    </source>
</evidence>
<organism evidence="3">
    <name type="scientific">marine sediment metagenome</name>
    <dbReference type="NCBI Taxonomy" id="412755"/>
    <lineage>
        <taxon>unclassified sequences</taxon>
        <taxon>metagenomes</taxon>
        <taxon>ecological metagenomes</taxon>
    </lineage>
</organism>
<dbReference type="Pfam" id="PF07331">
    <property type="entry name" value="TctB"/>
    <property type="match status" value="1"/>
</dbReference>
<feature type="transmembrane region" description="Helical" evidence="1">
    <location>
        <begin position="77"/>
        <end position="96"/>
    </location>
</feature>
<name>A0A0F9SRL1_9ZZZZ</name>
<feature type="transmembrane region" description="Helical" evidence="1">
    <location>
        <begin position="38"/>
        <end position="56"/>
    </location>
</feature>
<feature type="domain" description="DUF1468" evidence="2">
    <location>
        <begin position="10"/>
        <end position="148"/>
    </location>
</feature>
<sequence>MKLNDLTLGVLLLAGAIAIFLSATQFSAIPGQAYGAATMPKTIALLTFGLGVYMTARSVAAGARRPAFVIADWARSPASVIGLAVSLALIVFYILFSDLIGFVPMAVFVMAALMLTLRVKPLTAILVSIVAAVIVQQAFGRLLLVPLPRNAFLGFLW</sequence>
<feature type="transmembrane region" description="Helical" evidence="1">
    <location>
        <begin position="126"/>
        <end position="147"/>
    </location>
</feature>
<evidence type="ECO:0000259" key="2">
    <source>
        <dbReference type="Pfam" id="PF07331"/>
    </source>
</evidence>
<gene>
    <name evidence="3" type="ORF">LCGC14_0439790</name>
</gene>
<keyword evidence="1" id="KW-0472">Membrane</keyword>
<evidence type="ECO:0000256" key="1">
    <source>
        <dbReference type="SAM" id="Phobius"/>
    </source>
</evidence>
<accession>A0A0F9SRL1</accession>
<dbReference type="AlphaFoldDB" id="A0A0F9SRL1"/>
<protein>
    <recommendedName>
        <fullName evidence="2">DUF1468 domain-containing protein</fullName>
    </recommendedName>
</protein>
<feature type="transmembrane region" description="Helical" evidence="1">
    <location>
        <begin position="102"/>
        <end position="119"/>
    </location>
</feature>
<dbReference type="InterPro" id="IPR009936">
    <property type="entry name" value="DUF1468"/>
</dbReference>
<keyword evidence="1" id="KW-0812">Transmembrane</keyword>
<keyword evidence="1" id="KW-1133">Transmembrane helix</keyword>
<dbReference type="EMBL" id="LAZR01000423">
    <property type="protein sequence ID" value="KKN69559.1"/>
    <property type="molecule type" value="Genomic_DNA"/>
</dbReference>
<comment type="caution">
    <text evidence="3">The sequence shown here is derived from an EMBL/GenBank/DDBJ whole genome shotgun (WGS) entry which is preliminary data.</text>
</comment>
<proteinExistence type="predicted"/>
<reference evidence="3" key="1">
    <citation type="journal article" date="2015" name="Nature">
        <title>Complex archaea that bridge the gap between prokaryotes and eukaryotes.</title>
        <authorList>
            <person name="Spang A."/>
            <person name="Saw J.H."/>
            <person name="Jorgensen S.L."/>
            <person name="Zaremba-Niedzwiedzka K."/>
            <person name="Martijn J."/>
            <person name="Lind A.E."/>
            <person name="van Eijk R."/>
            <person name="Schleper C."/>
            <person name="Guy L."/>
            <person name="Ettema T.J."/>
        </authorList>
    </citation>
    <scope>NUCLEOTIDE SEQUENCE</scope>
</reference>